<evidence type="ECO:0000313" key="2">
    <source>
        <dbReference type="Proteomes" id="UP000199009"/>
    </source>
</evidence>
<reference evidence="1 2" key="1">
    <citation type="submission" date="2016-10" db="EMBL/GenBank/DDBJ databases">
        <authorList>
            <person name="de Groot N.N."/>
        </authorList>
    </citation>
    <scope>NUCLEOTIDE SEQUENCE [LARGE SCALE GENOMIC DNA]</scope>
    <source>
        <strain evidence="1 2">DSM 23142</strain>
    </source>
</reference>
<organism evidence="1 2">
    <name type="scientific">Microbacterium pygmaeum</name>
    <dbReference type="NCBI Taxonomy" id="370764"/>
    <lineage>
        <taxon>Bacteria</taxon>
        <taxon>Bacillati</taxon>
        <taxon>Actinomycetota</taxon>
        <taxon>Actinomycetes</taxon>
        <taxon>Micrococcales</taxon>
        <taxon>Microbacteriaceae</taxon>
        <taxon>Microbacterium</taxon>
    </lineage>
</organism>
<dbReference type="STRING" id="370764.SAMN04489810_2145"/>
<dbReference type="RefSeq" id="WP_091489586.1">
    <property type="nucleotide sequence ID" value="NZ_LT629692.1"/>
</dbReference>
<protein>
    <submittedName>
        <fullName evidence="1">Uncharacterized protein</fullName>
    </submittedName>
</protein>
<proteinExistence type="predicted"/>
<gene>
    <name evidence="1" type="ORF">SAMN04489810_2145</name>
</gene>
<sequence length="367" mass="39452">MSEGDALPLLWHVRVRTTELDELMRAPGSGIRRMNLLPLVLVPAENPRALDPPAGSQVSPCARAVDLDVARAIDRFLFECDAFRATAPGGNDWVATPAFPHRAAESEEITIDSADLPLVARGYPACLSVCAQLPADVKLEETSPIAVATFEASKRMPVVSGSGSITQLPWVIPVATADGEGRGRHDASAVARTAALTGFITAFLLQVQAAMESEHTGARRGVPLLLMGRVDSDPIEGDVAQRRPFSMMPFGFGIDEDACRRAARAARGHRFTLTVGPSVPLVTELLSRVAGDVTFARIARTLEALTWRDALGIAGYELPDDAVFDGTMADSDTLASLYEVAMDTRLRYEIDSVRRRLAATVRPPRVG</sequence>
<dbReference type="Proteomes" id="UP000199009">
    <property type="component" value="Chromosome I"/>
</dbReference>
<evidence type="ECO:0000313" key="1">
    <source>
        <dbReference type="EMBL" id="SDH11363.1"/>
    </source>
</evidence>
<dbReference type="AlphaFoldDB" id="A0A1G7ZRQ6"/>
<accession>A0A1G7ZRQ6</accession>
<name>A0A1G7ZRQ6_9MICO</name>
<dbReference type="EMBL" id="LT629692">
    <property type="protein sequence ID" value="SDH11363.1"/>
    <property type="molecule type" value="Genomic_DNA"/>
</dbReference>
<keyword evidence="2" id="KW-1185">Reference proteome</keyword>